<dbReference type="GO" id="GO:0004190">
    <property type="term" value="F:aspartic-type endopeptidase activity"/>
    <property type="evidence" value="ECO:0007669"/>
    <property type="project" value="InterPro"/>
</dbReference>
<dbReference type="FunFam" id="1.10.340.70:FF:000003">
    <property type="entry name" value="Protein CBG25708"/>
    <property type="match status" value="1"/>
</dbReference>
<dbReference type="PROSITE" id="PS50878">
    <property type="entry name" value="RT_POL"/>
    <property type="match status" value="1"/>
</dbReference>
<dbReference type="SUPFAM" id="SSF56672">
    <property type="entry name" value="DNA/RNA polymerases"/>
    <property type="match status" value="1"/>
</dbReference>
<keyword evidence="5" id="KW-0378">Hydrolase</keyword>
<keyword evidence="6" id="KW-0460">Magnesium</keyword>
<dbReference type="Gene3D" id="1.10.340.70">
    <property type="match status" value="1"/>
</dbReference>
<dbReference type="Gene3D" id="3.30.70.270">
    <property type="match status" value="1"/>
</dbReference>
<dbReference type="PANTHER" id="PTHR37984:SF8">
    <property type="entry name" value="CCHC-TYPE DOMAIN-CONTAINING PROTEIN"/>
    <property type="match status" value="1"/>
</dbReference>
<keyword evidence="1" id="KW-0808">Transferase</keyword>
<dbReference type="SUPFAM" id="SSF50630">
    <property type="entry name" value="Acid proteases"/>
    <property type="match status" value="1"/>
</dbReference>
<evidence type="ECO:0000256" key="1">
    <source>
        <dbReference type="ARBA" id="ARBA00022679"/>
    </source>
</evidence>
<dbReference type="GO" id="GO:0006508">
    <property type="term" value="P:proteolysis"/>
    <property type="evidence" value="ECO:0007669"/>
    <property type="project" value="InterPro"/>
</dbReference>
<keyword evidence="14" id="KW-1185">Reference proteome</keyword>
<feature type="region of interest" description="Disordered" evidence="10">
    <location>
        <begin position="1121"/>
        <end position="1178"/>
    </location>
</feature>
<evidence type="ECO:0000259" key="11">
    <source>
        <dbReference type="PROSITE" id="PS50878"/>
    </source>
</evidence>
<dbReference type="GO" id="GO:0004519">
    <property type="term" value="F:endonuclease activity"/>
    <property type="evidence" value="ECO:0007669"/>
    <property type="project" value="UniProtKB-KW"/>
</dbReference>
<comment type="caution">
    <text evidence="13">The sequence shown here is derived from an EMBL/GenBank/DDBJ whole genome shotgun (WGS) entry which is preliminary data.</text>
</comment>
<dbReference type="CDD" id="cd01647">
    <property type="entry name" value="RT_LTR"/>
    <property type="match status" value="1"/>
</dbReference>
<dbReference type="Pfam" id="PF00078">
    <property type="entry name" value="RVT_1"/>
    <property type="match status" value="1"/>
</dbReference>
<name>A0AAV3ZPX4_9GAST</name>
<evidence type="ECO:0000256" key="6">
    <source>
        <dbReference type="ARBA" id="ARBA00022842"/>
    </source>
</evidence>
<dbReference type="InterPro" id="IPR050951">
    <property type="entry name" value="Retrovirus_Pol_polyprotein"/>
</dbReference>
<evidence type="ECO:0000256" key="10">
    <source>
        <dbReference type="SAM" id="MobiDB-lite"/>
    </source>
</evidence>
<dbReference type="InterPro" id="IPR036397">
    <property type="entry name" value="RNaseH_sf"/>
</dbReference>
<dbReference type="Gene3D" id="3.30.420.10">
    <property type="entry name" value="Ribonuclease H-like superfamily/Ribonuclease H"/>
    <property type="match status" value="1"/>
</dbReference>
<dbReference type="InterPro" id="IPR001969">
    <property type="entry name" value="Aspartic_peptidase_AS"/>
</dbReference>
<dbReference type="InterPro" id="IPR012337">
    <property type="entry name" value="RNaseH-like_sf"/>
</dbReference>
<dbReference type="Gene3D" id="3.10.20.370">
    <property type="match status" value="1"/>
</dbReference>
<dbReference type="CDD" id="cd00303">
    <property type="entry name" value="retropepsin_like"/>
    <property type="match status" value="1"/>
</dbReference>
<dbReference type="FunFam" id="3.10.10.10:FF:000003">
    <property type="entry name" value="Retrovirus-related Pol polyprotein from transposon 297-like Protein"/>
    <property type="match status" value="1"/>
</dbReference>
<gene>
    <name evidence="13" type="ORF">PoB_002339300</name>
</gene>
<dbReference type="PROSITE" id="PS00141">
    <property type="entry name" value="ASP_PROTEASE"/>
    <property type="match status" value="1"/>
</dbReference>
<dbReference type="Proteomes" id="UP000735302">
    <property type="component" value="Unassembled WGS sequence"/>
</dbReference>
<feature type="compositionally biased region" description="Polar residues" evidence="10">
    <location>
        <begin position="1143"/>
        <end position="1167"/>
    </location>
</feature>
<keyword evidence="4" id="KW-0255">Endonuclease</keyword>
<accession>A0AAV3ZPX4</accession>
<organism evidence="13 14">
    <name type="scientific">Plakobranchus ocellatus</name>
    <dbReference type="NCBI Taxonomy" id="259542"/>
    <lineage>
        <taxon>Eukaryota</taxon>
        <taxon>Metazoa</taxon>
        <taxon>Spiralia</taxon>
        <taxon>Lophotrochozoa</taxon>
        <taxon>Mollusca</taxon>
        <taxon>Gastropoda</taxon>
        <taxon>Heterobranchia</taxon>
        <taxon>Euthyneura</taxon>
        <taxon>Panpulmonata</taxon>
        <taxon>Sacoglossa</taxon>
        <taxon>Placobranchoidea</taxon>
        <taxon>Plakobranchidae</taxon>
        <taxon>Plakobranchus</taxon>
    </lineage>
</organism>
<dbReference type="FunFam" id="3.10.20.370:FF:000001">
    <property type="entry name" value="Retrovirus-related Pol polyprotein from transposon 17.6-like protein"/>
    <property type="match status" value="1"/>
</dbReference>
<evidence type="ECO:0000256" key="8">
    <source>
        <dbReference type="ARBA" id="ARBA00022908"/>
    </source>
</evidence>
<keyword evidence="9" id="KW-0695">RNA-directed DNA polymerase</keyword>
<feature type="compositionally biased region" description="Low complexity" evidence="10">
    <location>
        <begin position="1129"/>
        <end position="1138"/>
    </location>
</feature>
<dbReference type="GO" id="GO:0003723">
    <property type="term" value="F:RNA binding"/>
    <property type="evidence" value="ECO:0007669"/>
    <property type="project" value="UniProtKB-KW"/>
</dbReference>
<keyword evidence="7" id="KW-0694">RNA-binding</keyword>
<protein>
    <submittedName>
        <fullName evidence="13">Gag-Pol protein</fullName>
    </submittedName>
</protein>
<dbReference type="Gene3D" id="3.10.10.10">
    <property type="entry name" value="HIV Type 1 Reverse Transcriptase, subunit A, domain 1"/>
    <property type="match status" value="1"/>
</dbReference>
<evidence type="ECO:0000256" key="9">
    <source>
        <dbReference type="ARBA" id="ARBA00022918"/>
    </source>
</evidence>
<evidence type="ECO:0000256" key="3">
    <source>
        <dbReference type="ARBA" id="ARBA00022722"/>
    </source>
</evidence>
<evidence type="ECO:0000313" key="13">
    <source>
        <dbReference type="EMBL" id="GFN96887.1"/>
    </source>
</evidence>
<feature type="domain" description="Reverse transcriptase" evidence="11">
    <location>
        <begin position="443"/>
        <end position="620"/>
    </location>
</feature>
<dbReference type="InterPro" id="IPR001584">
    <property type="entry name" value="Integrase_cat-core"/>
</dbReference>
<dbReference type="CDD" id="cd09274">
    <property type="entry name" value="RNase_HI_RT_Ty3"/>
    <property type="match status" value="1"/>
</dbReference>
<dbReference type="GO" id="GO:0003964">
    <property type="term" value="F:RNA-directed DNA polymerase activity"/>
    <property type="evidence" value="ECO:0007669"/>
    <property type="project" value="UniProtKB-KW"/>
</dbReference>
<dbReference type="PANTHER" id="PTHR37984">
    <property type="entry name" value="PROTEIN CBG26694"/>
    <property type="match status" value="1"/>
</dbReference>
<dbReference type="Pfam" id="PF17921">
    <property type="entry name" value="Integrase_H2C2"/>
    <property type="match status" value="1"/>
</dbReference>
<dbReference type="InterPro" id="IPR043502">
    <property type="entry name" value="DNA/RNA_pol_sf"/>
</dbReference>
<keyword evidence="3" id="KW-0540">Nuclease</keyword>
<dbReference type="InterPro" id="IPR041588">
    <property type="entry name" value="Integrase_H2C2"/>
</dbReference>
<dbReference type="Pfam" id="PF17919">
    <property type="entry name" value="RT_RNaseH_2"/>
    <property type="match status" value="1"/>
</dbReference>
<dbReference type="EMBL" id="BLXT01002711">
    <property type="protein sequence ID" value="GFN96887.1"/>
    <property type="molecule type" value="Genomic_DNA"/>
</dbReference>
<dbReference type="InterPro" id="IPR021109">
    <property type="entry name" value="Peptidase_aspartic_dom_sf"/>
</dbReference>
<dbReference type="PROSITE" id="PS50994">
    <property type="entry name" value="INTEGRASE"/>
    <property type="match status" value="1"/>
</dbReference>
<dbReference type="GO" id="GO:0015074">
    <property type="term" value="P:DNA integration"/>
    <property type="evidence" value="ECO:0007669"/>
    <property type="project" value="UniProtKB-KW"/>
</dbReference>
<keyword evidence="2" id="KW-0548">Nucleotidyltransferase</keyword>
<keyword evidence="8" id="KW-0229">DNA integration</keyword>
<dbReference type="InterPro" id="IPR000477">
    <property type="entry name" value="RT_dom"/>
</dbReference>
<dbReference type="Pfam" id="PF00665">
    <property type="entry name" value="rve"/>
    <property type="match status" value="1"/>
</dbReference>
<dbReference type="FunFam" id="3.30.420.10:FF:000063">
    <property type="entry name" value="Retrovirus-related Pol polyprotein from transposon 297-like Protein"/>
    <property type="match status" value="1"/>
</dbReference>
<evidence type="ECO:0000256" key="4">
    <source>
        <dbReference type="ARBA" id="ARBA00022759"/>
    </source>
</evidence>
<dbReference type="SUPFAM" id="SSF53098">
    <property type="entry name" value="Ribonuclease H-like"/>
    <property type="match status" value="1"/>
</dbReference>
<feature type="domain" description="Integrase catalytic" evidence="12">
    <location>
        <begin position="921"/>
        <end position="1093"/>
    </location>
</feature>
<dbReference type="AlphaFoldDB" id="A0AAV3ZPX4"/>
<dbReference type="InterPro" id="IPR043128">
    <property type="entry name" value="Rev_trsase/Diguanyl_cyclase"/>
</dbReference>
<evidence type="ECO:0000313" key="14">
    <source>
        <dbReference type="Proteomes" id="UP000735302"/>
    </source>
</evidence>
<proteinExistence type="predicted"/>
<evidence type="ECO:0000256" key="5">
    <source>
        <dbReference type="ARBA" id="ARBA00022801"/>
    </source>
</evidence>
<dbReference type="InterPro" id="IPR041577">
    <property type="entry name" value="RT_RNaseH_2"/>
</dbReference>
<dbReference type="Gene3D" id="2.40.70.10">
    <property type="entry name" value="Acid Proteases"/>
    <property type="match status" value="1"/>
</dbReference>
<sequence length="1178" mass="133289">MDAPSGIRPPHPLNLKESPIEGWKLFKQSWNNYLVITELQQKGNKYQKAMFLHCIGPDAFKVYNTFNLLEDDTTKLEDIVTKFEDFIIGETNETYERYKFNQRNQLPEASTDQFLTALKTLSSTCNFCDCMKESLLRDRLVTGIKNPETRKKLLERRKLTLQDAVDICRATESSASQIKDMDHKHTSPETVHKIVNKPARQTTLRLKPAQATCKFCGGQHPFLKSKCPVYGKTCSKCAGKNHFAKVCKRSRKKRHKAAPKVRNMETDSDSESTYDWVNAIKGTIKCNMLVKGKPVAFLIDSGASVNLLPVKYATHLVASSTKPLRSYCDTVVDTKGISRQIITNPKTSKNYSVEFVVFDNECQPVIGLKAARQMKLLVIKENNFEQVASLAHSAIFNGELGSLPGKQHLTVDSSVAPVIMPDRRVPIAMKAKLKTELGDMVKRGIITSVEDPTPWVSQLVVTPKPNGKIRVCLDPKYLNKAVQREHYTMPILDDILHDLSSSKVFTKADLQNGYWHVQLDEESSRLTTFQTCFGRFRFLRLPFGLNVSAEIFERKIGELFGDMPGVVCMRDDIIIHGKNQQEHDENLQEFMNKCSQFNIKLNKEKLELSKDQISFMGHIISQNGISTDPKKVEAIAFQAIKQAIIDSPTLAIYDPAKELVLENDASEYGVGSVLLQDGKPLAFASRTLQPAEQNYAQIEKELLAVTFGLRKFHHFTYGRPVHVITDHKPLESITKKPLCKAPRRLHNMLLKNQEYNYQVTYRPGSQLVISDCLSIRCDENHEDTVCNLIYTPFKDHRLQEIKTASLSDPVMNVLKDTIIRGWPDHKDGVPSAVLPYFSYRDELTVQDGIILRGDKIVIPQSLRHDLKIKVHAGHQGVNSCLCRARDLIFWPGMSADIRAFVEACDTCATYCMKQPDQPLQTHDVPERLWQKVGTDIFTIRGRNYLVTVDYYSQFIELDFLPETNSTTFITKLKHHFARYGIPDVVISDKGPQYTSAEFQTFAKQWSFQHKRIAPGYSRANGQAEAAVKLPPLKLGDHVRMEPIDGRKEWRPATVTKALPHNNYEVWDGYRSFIRARKYLRKKPSPEPAVPTNNHHLLGTTSAVPVPQRTQPASANQHQEYYDGIDDEPTPSTVPVSPVIDTPRPSNSSRSTQPSDPPVSSSTQTRSGRTVKPPSKLNL</sequence>
<evidence type="ECO:0000256" key="7">
    <source>
        <dbReference type="ARBA" id="ARBA00022884"/>
    </source>
</evidence>
<reference evidence="13 14" key="1">
    <citation type="journal article" date="2021" name="Elife">
        <title>Chloroplast acquisition without the gene transfer in kleptoplastic sea slugs, Plakobranchus ocellatus.</title>
        <authorList>
            <person name="Maeda T."/>
            <person name="Takahashi S."/>
            <person name="Yoshida T."/>
            <person name="Shimamura S."/>
            <person name="Takaki Y."/>
            <person name="Nagai Y."/>
            <person name="Toyoda A."/>
            <person name="Suzuki Y."/>
            <person name="Arimoto A."/>
            <person name="Ishii H."/>
            <person name="Satoh N."/>
            <person name="Nishiyama T."/>
            <person name="Hasebe M."/>
            <person name="Maruyama T."/>
            <person name="Minagawa J."/>
            <person name="Obokata J."/>
            <person name="Shigenobu S."/>
        </authorList>
    </citation>
    <scope>NUCLEOTIDE SEQUENCE [LARGE SCALE GENOMIC DNA]</scope>
</reference>
<evidence type="ECO:0000259" key="12">
    <source>
        <dbReference type="PROSITE" id="PS50994"/>
    </source>
</evidence>
<evidence type="ECO:0000256" key="2">
    <source>
        <dbReference type="ARBA" id="ARBA00022695"/>
    </source>
</evidence>